<keyword evidence="4" id="KW-1185">Reference proteome</keyword>
<dbReference type="EMBL" id="JACJIQ010000020">
    <property type="protein sequence ID" value="MBA9079306.1"/>
    <property type="molecule type" value="Genomic_DNA"/>
</dbReference>
<dbReference type="InterPro" id="IPR036465">
    <property type="entry name" value="vWFA_dom_sf"/>
</dbReference>
<keyword evidence="1" id="KW-1133">Transmembrane helix</keyword>
<feature type="transmembrane region" description="Helical" evidence="1">
    <location>
        <begin position="12"/>
        <end position="31"/>
    </location>
</feature>
<keyword evidence="1" id="KW-0472">Membrane</keyword>
<sequence>MIAFLRSLYFTRFFFMAVSAVAGLFVLAFFFPAVLFLVKILCGVLGLCVLVDLASVFQLKHGVEASRSLQEKLSNGSENPVFVYVENRYPFAISAQVIEELPFQFQKRDASFKVKVPQGETQVIEYLLRPVARGLYSFGVVNVLVNGPLGLVRKRYRCGQGQQVPVYPSFIQMRQYELLAASQQLSAMGIKRLRQVGHSAEFEQIRPYVAGDDQRTINWKASARKAELMVNHYQDEKSQQVYCVLDKGRVMEMPFQGLSLLDYAINAALVLSNVALRKEDKTGIITFADKTGSVLPAERRSSQLQKILELLYNQQTRFQESDFERLYVTVRAKVKQRSLLLLFTNFETLNGAKRQLPYLRKLAKHHLLLVVFFENTETKELLDQPANSLEEIYLKAIAEKFAYEKRQIVKEFSLHGIHSILTPPEKLTVNAINKYLEFKARGLM</sequence>
<evidence type="ECO:0000313" key="4">
    <source>
        <dbReference type="Proteomes" id="UP000563094"/>
    </source>
</evidence>
<dbReference type="SUPFAM" id="SSF53300">
    <property type="entry name" value="vWA-like"/>
    <property type="match status" value="1"/>
</dbReference>
<dbReference type="Proteomes" id="UP000563094">
    <property type="component" value="Unassembled WGS sequence"/>
</dbReference>
<dbReference type="PANTHER" id="PTHR33608">
    <property type="entry name" value="BLL2464 PROTEIN"/>
    <property type="match status" value="1"/>
</dbReference>
<evidence type="ECO:0000256" key="1">
    <source>
        <dbReference type="SAM" id="Phobius"/>
    </source>
</evidence>
<name>A0A839GX36_9BACT</name>
<dbReference type="Pfam" id="PF01882">
    <property type="entry name" value="DUF58"/>
    <property type="match status" value="1"/>
</dbReference>
<reference evidence="3 4" key="1">
    <citation type="submission" date="2020-08" db="EMBL/GenBank/DDBJ databases">
        <title>Genomic Encyclopedia of Type Strains, Phase IV (KMG-IV): sequencing the most valuable type-strain genomes for metagenomic binning, comparative biology and taxonomic classification.</title>
        <authorList>
            <person name="Goeker M."/>
        </authorList>
    </citation>
    <scope>NUCLEOTIDE SEQUENCE [LARGE SCALE GENOMIC DNA]</scope>
    <source>
        <strain evidence="3 4">DSM 29854</strain>
    </source>
</reference>
<organism evidence="3 4">
    <name type="scientific">Rufibacter quisquiliarum</name>
    <dbReference type="NCBI Taxonomy" id="1549639"/>
    <lineage>
        <taxon>Bacteria</taxon>
        <taxon>Pseudomonadati</taxon>
        <taxon>Bacteroidota</taxon>
        <taxon>Cytophagia</taxon>
        <taxon>Cytophagales</taxon>
        <taxon>Hymenobacteraceae</taxon>
        <taxon>Rufibacter</taxon>
    </lineage>
</organism>
<comment type="caution">
    <text evidence="3">The sequence shown here is derived from an EMBL/GenBank/DDBJ whole genome shotgun (WGS) entry which is preliminary data.</text>
</comment>
<proteinExistence type="predicted"/>
<evidence type="ECO:0000259" key="2">
    <source>
        <dbReference type="Pfam" id="PF01882"/>
    </source>
</evidence>
<dbReference type="RefSeq" id="WP_246387229.1">
    <property type="nucleotide sequence ID" value="NZ_JACJIQ010000020.1"/>
</dbReference>
<dbReference type="InterPro" id="IPR002881">
    <property type="entry name" value="DUF58"/>
</dbReference>
<gene>
    <name evidence="3" type="ORF">FHS90_004041</name>
</gene>
<evidence type="ECO:0000313" key="3">
    <source>
        <dbReference type="EMBL" id="MBA9079306.1"/>
    </source>
</evidence>
<dbReference type="PANTHER" id="PTHR33608:SF3">
    <property type="entry name" value="SLR2013 PROTEIN"/>
    <property type="match status" value="1"/>
</dbReference>
<keyword evidence="1" id="KW-0812">Transmembrane</keyword>
<dbReference type="AlphaFoldDB" id="A0A839GX36"/>
<accession>A0A839GX36</accession>
<protein>
    <submittedName>
        <fullName evidence="3">Uncharacterized protein (DUF58 family)</fullName>
    </submittedName>
</protein>
<feature type="domain" description="DUF58" evidence="2">
    <location>
        <begin position="204"/>
        <end position="373"/>
    </location>
</feature>